<feature type="signal peptide" evidence="1">
    <location>
        <begin position="1"/>
        <end position="19"/>
    </location>
</feature>
<evidence type="ECO:0000256" key="1">
    <source>
        <dbReference type="SAM" id="SignalP"/>
    </source>
</evidence>
<dbReference type="EMBL" id="VVIM01000010">
    <property type="protein sequence ID" value="KAB0792695.1"/>
    <property type="molecule type" value="Genomic_DNA"/>
</dbReference>
<keyword evidence="3" id="KW-1185">Reference proteome</keyword>
<feature type="chain" id="PRO_5024306808" evidence="1">
    <location>
        <begin position="20"/>
        <end position="156"/>
    </location>
</feature>
<evidence type="ECO:0000313" key="2">
    <source>
        <dbReference type="EMBL" id="KAB0792695.1"/>
    </source>
</evidence>
<dbReference type="InParanoid" id="A0A5N4A5U5"/>
<dbReference type="Proteomes" id="UP000327044">
    <property type="component" value="Unassembled WGS sequence"/>
</dbReference>
<comment type="caution">
    <text evidence="2">The sequence shown here is derived from an EMBL/GenBank/DDBJ whole genome shotgun (WGS) entry which is preliminary data.</text>
</comment>
<dbReference type="AlphaFoldDB" id="A0A5N4A5U5"/>
<proteinExistence type="predicted"/>
<name>A0A5N4A5U5_PHOPY</name>
<evidence type="ECO:0000313" key="3">
    <source>
        <dbReference type="Proteomes" id="UP000327044"/>
    </source>
</evidence>
<reference evidence="2 3" key="1">
    <citation type="journal article" date="2018" name="Elife">
        <title>Firefly genomes illuminate parallel origins of bioluminescence in beetles.</title>
        <authorList>
            <person name="Fallon T.R."/>
            <person name="Lower S.E."/>
            <person name="Chang C.H."/>
            <person name="Bessho-Uehara M."/>
            <person name="Martin G.J."/>
            <person name="Bewick A.J."/>
            <person name="Behringer M."/>
            <person name="Debat H.J."/>
            <person name="Wong I."/>
            <person name="Day J.C."/>
            <person name="Suvorov A."/>
            <person name="Silva C.J."/>
            <person name="Stanger-Hall K.F."/>
            <person name="Hall D.W."/>
            <person name="Schmitz R.J."/>
            <person name="Nelson D.R."/>
            <person name="Lewis S.M."/>
            <person name="Shigenobu S."/>
            <person name="Bybee S.M."/>
            <person name="Larracuente A.M."/>
            <person name="Oba Y."/>
            <person name="Weng J.K."/>
        </authorList>
    </citation>
    <scope>NUCLEOTIDE SEQUENCE [LARGE SCALE GENOMIC DNA]</scope>
    <source>
        <strain evidence="2">1611_PpyrPB1</strain>
        <tissue evidence="2">Whole body</tissue>
    </source>
</reference>
<keyword evidence="1" id="KW-0732">Signal</keyword>
<accession>A0A5N4A5U5</accession>
<sequence>MKLFLATLSLVLFFSNVQGELDFGDGLQQILRCAAQKATSLLPDEIAAIMTKASVLKICQTAETAVDVGKLLECLITNLQSALTDLAKKMLALGPLVGGLLLVVLTLLDKVLGGVLQLLLTLLDIPSISECIQKQPLLCGLLGKLPLIKDLLRCTQ</sequence>
<organism evidence="2 3">
    <name type="scientific">Photinus pyralis</name>
    <name type="common">Common eastern firefly</name>
    <name type="synonym">Lampyris pyralis</name>
    <dbReference type="NCBI Taxonomy" id="7054"/>
    <lineage>
        <taxon>Eukaryota</taxon>
        <taxon>Metazoa</taxon>
        <taxon>Ecdysozoa</taxon>
        <taxon>Arthropoda</taxon>
        <taxon>Hexapoda</taxon>
        <taxon>Insecta</taxon>
        <taxon>Pterygota</taxon>
        <taxon>Neoptera</taxon>
        <taxon>Endopterygota</taxon>
        <taxon>Coleoptera</taxon>
        <taxon>Polyphaga</taxon>
        <taxon>Elateriformia</taxon>
        <taxon>Elateroidea</taxon>
        <taxon>Lampyridae</taxon>
        <taxon>Lampyrinae</taxon>
        <taxon>Photinus</taxon>
    </lineage>
</organism>
<protein>
    <submittedName>
        <fullName evidence="2">Uncharacterized protein</fullName>
    </submittedName>
</protein>
<gene>
    <name evidence="2" type="ORF">PPYR_14654</name>
</gene>